<dbReference type="InterPro" id="IPR037185">
    <property type="entry name" value="EmrE-like"/>
</dbReference>
<name>A0A101QYC7_9ACTN</name>
<evidence type="ECO:0000256" key="5">
    <source>
        <dbReference type="ARBA" id="ARBA00022989"/>
    </source>
</evidence>
<dbReference type="InterPro" id="IPR045324">
    <property type="entry name" value="Small_multidrug_res"/>
</dbReference>
<organism evidence="10 11">
    <name type="scientific">Streptomyces longwoodensis</name>
    <dbReference type="NCBI Taxonomy" id="68231"/>
    <lineage>
        <taxon>Bacteria</taxon>
        <taxon>Bacillati</taxon>
        <taxon>Actinomycetota</taxon>
        <taxon>Actinomycetes</taxon>
        <taxon>Kitasatosporales</taxon>
        <taxon>Streptomycetaceae</taxon>
        <taxon>Streptomyces</taxon>
    </lineage>
</organism>
<evidence type="ECO:0000256" key="1">
    <source>
        <dbReference type="ARBA" id="ARBA00004651"/>
    </source>
</evidence>
<protein>
    <submittedName>
        <fullName evidence="10">Ligand-binding protein SH3</fullName>
    </submittedName>
</protein>
<evidence type="ECO:0000256" key="9">
    <source>
        <dbReference type="SAM" id="Phobius"/>
    </source>
</evidence>
<dbReference type="InterPro" id="IPR000390">
    <property type="entry name" value="Small_drug/metabolite_transptr"/>
</dbReference>
<proteinExistence type="inferred from homology"/>
<evidence type="ECO:0000256" key="8">
    <source>
        <dbReference type="SAM" id="MobiDB-lite"/>
    </source>
</evidence>
<accession>A0A101QYC7</accession>
<feature type="transmembrane region" description="Helical" evidence="9">
    <location>
        <begin position="66"/>
        <end position="87"/>
    </location>
</feature>
<evidence type="ECO:0000313" key="11">
    <source>
        <dbReference type="Proteomes" id="UP000053271"/>
    </source>
</evidence>
<evidence type="ECO:0000256" key="2">
    <source>
        <dbReference type="ARBA" id="ARBA00022448"/>
    </source>
</evidence>
<dbReference type="Pfam" id="PF00893">
    <property type="entry name" value="Multi_Drug_Res"/>
    <property type="match status" value="1"/>
</dbReference>
<dbReference type="AlphaFoldDB" id="A0A101QYC7"/>
<keyword evidence="6 9" id="KW-0472">Membrane</keyword>
<dbReference type="GO" id="GO:0005886">
    <property type="term" value="C:plasma membrane"/>
    <property type="evidence" value="ECO:0007669"/>
    <property type="project" value="UniProtKB-SubCell"/>
</dbReference>
<keyword evidence="5 9" id="KW-1133">Transmembrane helix</keyword>
<feature type="region of interest" description="Disordered" evidence="8">
    <location>
        <begin position="116"/>
        <end position="143"/>
    </location>
</feature>
<dbReference type="Gene3D" id="1.10.3730.20">
    <property type="match status" value="1"/>
</dbReference>
<evidence type="ECO:0000256" key="6">
    <source>
        <dbReference type="ARBA" id="ARBA00023136"/>
    </source>
</evidence>
<evidence type="ECO:0000256" key="3">
    <source>
        <dbReference type="ARBA" id="ARBA00022475"/>
    </source>
</evidence>
<comment type="similarity">
    <text evidence="7">Belongs to the drug/metabolite transporter (DMT) superfamily. Small multidrug resistance (SMR) (TC 2.A.7.1) family.</text>
</comment>
<comment type="subcellular location">
    <subcellularLocation>
        <location evidence="1 7">Cell membrane</location>
        <topology evidence="1 7">Multi-pass membrane protein</topology>
    </subcellularLocation>
</comment>
<dbReference type="PANTHER" id="PTHR30561:SF0">
    <property type="entry name" value="GUANIDINIUM EXPORTER"/>
    <property type="match status" value="1"/>
</dbReference>
<evidence type="ECO:0000256" key="7">
    <source>
        <dbReference type="RuleBase" id="RU003942"/>
    </source>
</evidence>
<dbReference type="EMBL" id="LMWS01000017">
    <property type="protein sequence ID" value="KUN38016.1"/>
    <property type="molecule type" value="Genomic_DNA"/>
</dbReference>
<keyword evidence="2" id="KW-0813">Transport</keyword>
<keyword evidence="3" id="KW-1003">Cell membrane</keyword>
<dbReference type="Proteomes" id="UP000053271">
    <property type="component" value="Unassembled WGS sequence"/>
</dbReference>
<feature type="transmembrane region" description="Helical" evidence="9">
    <location>
        <begin position="93"/>
        <end position="111"/>
    </location>
</feature>
<gene>
    <name evidence="10" type="ORF">AQJ30_14140</name>
</gene>
<feature type="transmembrane region" description="Helical" evidence="9">
    <location>
        <begin position="38"/>
        <end position="59"/>
    </location>
</feature>
<comment type="caution">
    <text evidence="10">The sequence shown here is derived from an EMBL/GenBank/DDBJ whole genome shotgun (WGS) entry which is preliminary data.</text>
</comment>
<dbReference type="SUPFAM" id="SSF103481">
    <property type="entry name" value="Multidrug resistance efflux transporter EmrE"/>
    <property type="match status" value="1"/>
</dbReference>
<dbReference type="FunFam" id="1.10.3730.20:FF:000001">
    <property type="entry name" value="Quaternary ammonium compound resistance transporter SugE"/>
    <property type="match status" value="1"/>
</dbReference>
<dbReference type="PANTHER" id="PTHR30561">
    <property type="entry name" value="SMR FAMILY PROTON-DEPENDENT DRUG EFFLUX TRANSPORTER SUGE"/>
    <property type="match status" value="1"/>
</dbReference>
<evidence type="ECO:0000313" key="10">
    <source>
        <dbReference type="EMBL" id="KUN38016.1"/>
    </source>
</evidence>
<feature type="transmembrane region" description="Helical" evidence="9">
    <location>
        <begin position="12"/>
        <end position="32"/>
    </location>
</feature>
<sequence length="143" mass="15089">MSHTDRSSANSWLMLLLAGGFEIGYALSVGGSHGFTRLSWSLVAVVFFLLTLWALSVALRTIDVGIGYAVWAGIGAAGAALLGPFFFDESLTVTQAVWLGVIIAGVVWLKLADRPEPAPASAPETPDTRGLTSQARETQGAQR</sequence>
<keyword evidence="11" id="KW-1185">Reference proteome</keyword>
<feature type="compositionally biased region" description="Polar residues" evidence="8">
    <location>
        <begin position="130"/>
        <end position="143"/>
    </location>
</feature>
<evidence type="ECO:0000256" key="4">
    <source>
        <dbReference type="ARBA" id="ARBA00022692"/>
    </source>
</evidence>
<dbReference type="GeneID" id="91425740"/>
<keyword evidence="4 7" id="KW-0812">Transmembrane</keyword>
<dbReference type="GO" id="GO:0022857">
    <property type="term" value="F:transmembrane transporter activity"/>
    <property type="evidence" value="ECO:0007669"/>
    <property type="project" value="InterPro"/>
</dbReference>
<dbReference type="RefSeq" id="WP_067233292.1">
    <property type="nucleotide sequence ID" value="NZ_KQ948552.1"/>
</dbReference>
<dbReference type="STRING" id="68231.AQJ30_14140"/>
<reference evidence="10 11" key="1">
    <citation type="submission" date="2015-10" db="EMBL/GenBank/DDBJ databases">
        <title>Draft genome sequence of Streptomyces longwoodensis DSM 41677, type strain for the species Streptomyces longwoodensis.</title>
        <authorList>
            <person name="Ruckert C."/>
            <person name="Winkler A."/>
            <person name="Kalinowski J."/>
            <person name="Kampfer P."/>
            <person name="Glaeser S."/>
        </authorList>
    </citation>
    <scope>NUCLEOTIDE SEQUENCE [LARGE SCALE GENOMIC DNA]</scope>
    <source>
        <strain evidence="10 11">DSM 41677</strain>
    </source>
</reference>